<keyword evidence="3" id="KW-1185">Reference proteome</keyword>
<feature type="domain" description="HTH cro/C1-type" evidence="1">
    <location>
        <begin position="37"/>
        <end position="86"/>
    </location>
</feature>
<dbReference type="Pfam" id="PF17765">
    <property type="entry name" value="MLTR_LBD"/>
    <property type="match status" value="1"/>
</dbReference>
<comment type="caution">
    <text evidence="2">The sequence shown here is derived from an EMBL/GenBank/DDBJ whole genome shotgun (WGS) entry which is preliminary data.</text>
</comment>
<accession>A0ABN1BMA8</accession>
<evidence type="ECO:0000313" key="3">
    <source>
        <dbReference type="Proteomes" id="UP001500909"/>
    </source>
</evidence>
<evidence type="ECO:0000259" key="1">
    <source>
        <dbReference type="PROSITE" id="PS50943"/>
    </source>
</evidence>
<dbReference type="EMBL" id="BAAABY010000070">
    <property type="protein sequence ID" value="GAA0501111.1"/>
    <property type="molecule type" value="Genomic_DNA"/>
</dbReference>
<name>A0ABN1BMA8_9ACTN</name>
<protein>
    <recommendedName>
        <fullName evidence="1">HTH cro/C1-type domain-containing protein</fullName>
    </recommendedName>
</protein>
<sequence>MDTEAFTGLLREARKQVDPETVGLQRTTGRGRRAEGKGLSQAQVGQLIGSTGHTYGLLERGEIPTPTFDLLHRVARALLMREEEYVALCRYARGEDPPSDLYERSGLTVPGHWQTAVDGISHVAYVTDRAYNVLCYNQAYLEIHPDGGPANMMEWMLLADRAREILMDWETVWAPYVLPQLRASRSRYKKDATLRRIEKAARNDPFLASLYESGTRVQVHPDGSERPLWHPVHGPGWASICAASIGDTPGPRLMIIQFEAGERSHRRLPHLRAAGTSES</sequence>
<dbReference type="InterPro" id="IPR041413">
    <property type="entry name" value="MLTR_LBD"/>
</dbReference>
<dbReference type="PROSITE" id="PS50943">
    <property type="entry name" value="HTH_CROC1"/>
    <property type="match status" value="1"/>
</dbReference>
<dbReference type="Proteomes" id="UP001500909">
    <property type="component" value="Unassembled WGS sequence"/>
</dbReference>
<dbReference type="CDD" id="cd00093">
    <property type="entry name" value="HTH_XRE"/>
    <property type="match status" value="1"/>
</dbReference>
<organism evidence="2 3">
    <name type="scientific">Streptomyces olivaceiscleroticus</name>
    <dbReference type="NCBI Taxonomy" id="68245"/>
    <lineage>
        <taxon>Bacteria</taxon>
        <taxon>Bacillati</taxon>
        <taxon>Actinomycetota</taxon>
        <taxon>Actinomycetes</taxon>
        <taxon>Kitasatosporales</taxon>
        <taxon>Streptomycetaceae</taxon>
        <taxon>Streptomyces</taxon>
    </lineage>
</organism>
<dbReference type="PANTHER" id="PTHR35010">
    <property type="entry name" value="BLL4672 PROTEIN-RELATED"/>
    <property type="match status" value="1"/>
</dbReference>
<gene>
    <name evidence="2" type="ORF">GCM10010361_78310</name>
</gene>
<dbReference type="SUPFAM" id="SSF47413">
    <property type="entry name" value="lambda repressor-like DNA-binding domains"/>
    <property type="match status" value="1"/>
</dbReference>
<dbReference type="InterPro" id="IPR001387">
    <property type="entry name" value="Cro/C1-type_HTH"/>
</dbReference>
<evidence type="ECO:0000313" key="2">
    <source>
        <dbReference type="EMBL" id="GAA0501111.1"/>
    </source>
</evidence>
<dbReference type="Pfam" id="PF13560">
    <property type="entry name" value="HTH_31"/>
    <property type="match status" value="1"/>
</dbReference>
<dbReference type="SMART" id="SM00530">
    <property type="entry name" value="HTH_XRE"/>
    <property type="match status" value="1"/>
</dbReference>
<dbReference type="RefSeq" id="WP_346100481.1">
    <property type="nucleotide sequence ID" value="NZ_BAAABY010000070.1"/>
</dbReference>
<proteinExistence type="predicted"/>
<dbReference type="InterPro" id="IPR010982">
    <property type="entry name" value="Lambda_DNA-bd_dom_sf"/>
</dbReference>
<reference evidence="2 3" key="1">
    <citation type="journal article" date="2019" name="Int. J. Syst. Evol. Microbiol.">
        <title>The Global Catalogue of Microorganisms (GCM) 10K type strain sequencing project: providing services to taxonomists for standard genome sequencing and annotation.</title>
        <authorList>
            <consortium name="The Broad Institute Genomics Platform"/>
            <consortium name="The Broad Institute Genome Sequencing Center for Infectious Disease"/>
            <person name="Wu L."/>
            <person name="Ma J."/>
        </authorList>
    </citation>
    <scope>NUCLEOTIDE SEQUENCE [LARGE SCALE GENOMIC DNA]</scope>
    <source>
        <strain evidence="2 3">JCM 4805</strain>
    </source>
</reference>
<dbReference type="Gene3D" id="3.30.450.180">
    <property type="match status" value="1"/>
</dbReference>
<dbReference type="Gene3D" id="1.10.260.40">
    <property type="entry name" value="lambda repressor-like DNA-binding domains"/>
    <property type="match status" value="1"/>
</dbReference>